<keyword evidence="2" id="KW-1171">Viral genome ejection through host cell envelope</keyword>
<evidence type="ECO:0000313" key="5">
    <source>
        <dbReference type="EMBL" id="CAB4144587.1"/>
    </source>
</evidence>
<name>A0A6J5R740_9CAUD</name>
<dbReference type="Gene3D" id="3.40.140.120">
    <property type="match status" value="1"/>
</dbReference>
<accession>A0A6J5R740</accession>
<keyword evidence="1" id="KW-1188">Viral release from host cell</keyword>
<proteinExistence type="predicted"/>
<evidence type="ECO:0000256" key="4">
    <source>
        <dbReference type="SAM" id="MobiDB-lite"/>
    </source>
</evidence>
<evidence type="ECO:0000313" key="6">
    <source>
        <dbReference type="EMBL" id="CAB4189361.1"/>
    </source>
</evidence>
<keyword evidence="3" id="KW-0231">Viral genome packaging</keyword>
<dbReference type="InterPro" id="IPR006427">
    <property type="entry name" value="Portal_HK97"/>
</dbReference>
<keyword evidence="1" id="KW-0118">Viral capsid assembly</keyword>
<dbReference type="InterPro" id="IPR006944">
    <property type="entry name" value="Phage/GTA_portal"/>
</dbReference>
<keyword evidence="2" id="KW-1160">Virus entry into host cell</keyword>
<dbReference type="NCBIfam" id="TIGR01537">
    <property type="entry name" value="portal_HK97"/>
    <property type="match status" value="1"/>
</dbReference>
<gene>
    <name evidence="6" type="ORF">UFOVP1185_43</name>
    <name evidence="5" type="ORF">UFOVP461_42</name>
</gene>
<evidence type="ECO:0000256" key="1">
    <source>
        <dbReference type="ARBA" id="ARBA00022950"/>
    </source>
</evidence>
<evidence type="ECO:0000256" key="3">
    <source>
        <dbReference type="ARBA" id="ARBA00023219"/>
    </source>
</evidence>
<feature type="compositionally biased region" description="Basic and acidic residues" evidence="4">
    <location>
        <begin position="7"/>
        <end position="18"/>
    </location>
</feature>
<keyword evidence="2" id="KW-1162">Viral penetration into host cytoplasm</keyword>
<organism evidence="6">
    <name type="scientific">uncultured Caudovirales phage</name>
    <dbReference type="NCBI Taxonomy" id="2100421"/>
    <lineage>
        <taxon>Viruses</taxon>
        <taxon>Duplodnaviria</taxon>
        <taxon>Heunggongvirae</taxon>
        <taxon>Uroviricota</taxon>
        <taxon>Caudoviricetes</taxon>
        <taxon>Peduoviridae</taxon>
        <taxon>Maltschvirus</taxon>
        <taxon>Maltschvirus maltsch</taxon>
    </lineage>
</organism>
<sequence>MGLLDRILGREEKPEEQRTIGGQWFSPDPNYAGVRVTEENATSIGAVYAAVKLYADTVAGLPWDTYIRIDGTRRPYRPRPRWMDTPIPNNPNYTSFEFKHRVTTSLLLDGNAFILVLRDSSDNVIETRVLDPQKVEIKSGEFGEPLYHVETREGHVVLTAEEIVHIPLFATGENHRGLSPVEHHAVTLGLASATQIFSAKFYQNGTTLGGVVKVPGELTQEQAEGLRSGFSRRHEGVEKAWRVAVLTGGADYQQLGMKISDLQLVETMHYGVEAIARIYGVPLHMLQYPGGNTSYSSVEVIGIEWLRLGLGPLIARLESSFQRLVPGSQQTFLKFTLDGLLRATTQERYNSYATALNNGFLSINEVRSLEDRSPVDGGNEYWKPLNIGTIGQEPPQ</sequence>
<protein>
    <submittedName>
        <fullName evidence="6">COG4695 Phage-related protein</fullName>
    </submittedName>
</protein>
<reference evidence="6" key="1">
    <citation type="submission" date="2020-05" db="EMBL/GenBank/DDBJ databases">
        <authorList>
            <person name="Chiriac C."/>
            <person name="Salcher M."/>
            <person name="Ghai R."/>
            <person name="Kavagutti S V."/>
        </authorList>
    </citation>
    <scope>NUCLEOTIDE SEQUENCE</scope>
</reference>
<evidence type="ECO:0000256" key="2">
    <source>
        <dbReference type="ARBA" id="ARBA00023009"/>
    </source>
</evidence>
<feature type="region of interest" description="Disordered" evidence="4">
    <location>
        <begin position="1"/>
        <end position="24"/>
    </location>
</feature>
<dbReference type="Gene3D" id="1.20.1270.210">
    <property type="match status" value="1"/>
</dbReference>
<dbReference type="EMBL" id="LR796425">
    <property type="protein sequence ID" value="CAB4144587.1"/>
    <property type="molecule type" value="Genomic_DNA"/>
</dbReference>
<dbReference type="Gene3D" id="3.30.1120.70">
    <property type="match status" value="1"/>
</dbReference>
<dbReference type="EMBL" id="LR797133">
    <property type="protein sequence ID" value="CAB4189361.1"/>
    <property type="molecule type" value="Genomic_DNA"/>
</dbReference>
<dbReference type="Pfam" id="PF04860">
    <property type="entry name" value="Phage_portal"/>
    <property type="match status" value="1"/>
</dbReference>